<dbReference type="FunFam" id="3.30.200.20:FF:000195">
    <property type="entry name" value="G-type lectin S-receptor-like serine/threonine-protein kinase"/>
    <property type="match status" value="1"/>
</dbReference>
<dbReference type="EC" id="2.7.11.1" evidence="1"/>
<dbReference type="EMBL" id="CACSLK010026072">
    <property type="protein sequence ID" value="CAA0825140.1"/>
    <property type="molecule type" value="Genomic_DNA"/>
</dbReference>
<keyword evidence="7" id="KW-0067">ATP-binding</keyword>
<dbReference type="OrthoDB" id="1934880at2759"/>
<evidence type="ECO:0000256" key="10">
    <source>
        <dbReference type="ARBA" id="ARBA00047899"/>
    </source>
</evidence>
<dbReference type="SMART" id="SM00220">
    <property type="entry name" value="S_TKc"/>
    <property type="match status" value="1"/>
</dbReference>
<dbReference type="InterPro" id="IPR000858">
    <property type="entry name" value="S_locus_glycoprot_dom"/>
</dbReference>
<dbReference type="InterPro" id="IPR008271">
    <property type="entry name" value="Ser/Thr_kinase_AS"/>
</dbReference>
<keyword evidence="5" id="KW-0547">Nucleotide-binding</keyword>
<dbReference type="InterPro" id="IPR001245">
    <property type="entry name" value="Ser-Thr/Tyr_kinase_cat_dom"/>
</dbReference>
<dbReference type="Gene3D" id="3.30.200.20">
    <property type="entry name" value="Phosphorylase Kinase, domain 1"/>
    <property type="match status" value="1"/>
</dbReference>
<evidence type="ECO:0000256" key="12">
    <source>
        <dbReference type="SAM" id="MobiDB-lite"/>
    </source>
</evidence>
<evidence type="ECO:0000259" key="14">
    <source>
        <dbReference type="PROSITE" id="PS50011"/>
    </source>
</evidence>
<dbReference type="InterPro" id="IPR011009">
    <property type="entry name" value="Kinase-like_dom_sf"/>
</dbReference>
<dbReference type="PANTHER" id="PTHR27002:SF1082">
    <property type="entry name" value="OS06G0693000 PROTEIN"/>
    <property type="match status" value="1"/>
</dbReference>
<dbReference type="Pfam" id="PF00954">
    <property type="entry name" value="S_locus_glycop"/>
    <property type="match status" value="1"/>
</dbReference>
<evidence type="ECO:0000256" key="3">
    <source>
        <dbReference type="ARBA" id="ARBA00022679"/>
    </source>
</evidence>
<proteinExistence type="predicted"/>
<keyword evidence="13" id="KW-0812">Transmembrane</keyword>
<evidence type="ECO:0000256" key="9">
    <source>
        <dbReference type="ARBA" id="ARBA00023180"/>
    </source>
</evidence>
<gene>
    <name evidence="16" type="ORF">SHERM_21925</name>
</gene>
<feature type="compositionally biased region" description="Acidic residues" evidence="12">
    <location>
        <begin position="15"/>
        <end position="29"/>
    </location>
</feature>
<dbReference type="PROSITE" id="PS50948">
    <property type="entry name" value="PAN"/>
    <property type="match status" value="1"/>
</dbReference>
<dbReference type="GO" id="GO:0048544">
    <property type="term" value="P:recognition of pollen"/>
    <property type="evidence" value="ECO:0007669"/>
    <property type="project" value="InterPro"/>
</dbReference>
<evidence type="ECO:0000256" key="7">
    <source>
        <dbReference type="ARBA" id="ARBA00022840"/>
    </source>
</evidence>
<reference evidence="16" key="1">
    <citation type="submission" date="2019-12" db="EMBL/GenBank/DDBJ databases">
        <authorList>
            <person name="Scholes J."/>
        </authorList>
    </citation>
    <scope>NUCLEOTIDE SEQUENCE</scope>
</reference>
<dbReference type="GO" id="GO:0004674">
    <property type="term" value="F:protein serine/threonine kinase activity"/>
    <property type="evidence" value="ECO:0007669"/>
    <property type="project" value="UniProtKB-KW"/>
</dbReference>
<evidence type="ECO:0000256" key="8">
    <source>
        <dbReference type="ARBA" id="ARBA00023157"/>
    </source>
</evidence>
<sequence length="678" mass="76860">MRPADSVGVHIDEIERTEEEAEPESDEPIAESSTPLALGREPRMRRVPDSDSQSAIHLAKNLAFHSRTKHIEVKYHFIRQLLEKKMLQLKKVRGDRNPAEMLTKAGRGVEVVHESPGRAYLMFTLMDPSEPMYCMLGPSGTLEERTWSDEKGSWVVTWQSTQIECESYNRCGSFGRCSTVMGQAACSCFPGFEPRDRRQWERGNWSGGCVRRTGLVCGNEMRKGDGFVKMERVKLPDNGRWFARFDEECGRDCLDCCSCVTYALVKGMGCIWWSEDLIDVQELKNGGSDLYVRLALSELGKSKHRTLIIIVTLVVLGVVITILVCAYCQRKVLLKFTVKVEEFKLFKFQMLSNATSQFDPGNKLGQGGFGPVYRGKLPNGQEIAVKRLARSSHQGQEEFLNEVQVISKLQHRNLVRLLGCCAYCEENMLVYEYLPNGSLDAYIFGSRKREFLDWQTRANIIEGICRGLLYLHRDSRLRIIHRDLKASNILLDTNLNPKISDFGTARIYCGKEDQAAKTKRVVGTYGYMSPEYALHGMFSEKSDVYSFGVLILEILSGKSASFYHEEQQMFLIAYAWKLWNEEKILDFVDPLMTYADPFKETDVARYANVGLLCVQETAVDRPGISNILSMLSCEISELPRPKQPAFVAVQRLSETRLGRESPSQCSVNDVTVTVVEGR</sequence>
<dbReference type="Pfam" id="PF07714">
    <property type="entry name" value="PK_Tyr_Ser-Thr"/>
    <property type="match status" value="1"/>
</dbReference>
<keyword evidence="13" id="KW-0472">Membrane</keyword>
<keyword evidence="2" id="KW-0723">Serine/threonine-protein kinase</keyword>
<dbReference type="CDD" id="cd14066">
    <property type="entry name" value="STKc_IRAK"/>
    <property type="match status" value="1"/>
</dbReference>
<evidence type="ECO:0000259" key="15">
    <source>
        <dbReference type="PROSITE" id="PS50948"/>
    </source>
</evidence>
<dbReference type="GO" id="GO:0005886">
    <property type="term" value="C:plasma membrane"/>
    <property type="evidence" value="ECO:0007669"/>
    <property type="project" value="TreeGrafter"/>
</dbReference>
<accession>A0A9N7N7V7</accession>
<feature type="region of interest" description="Disordered" evidence="12">
    <location>
        <begin position="1"/>
        <end position="52"/>
    </location>
</feature>
<dbReference type="InterPro" id="IPR021820">
    <property type="entry name" value="S-locus_recpt_kinase_C"/>
</dbReference>
<evidence type="ECO:0000256" key="5">
    <source>
        <dbReference type="ARBA" id="ARBA00022741"/>
    </source>
</evidence>
<comment type="catalytic activity">
    <reaction evidence="10">
        <text>L-threonyl-[protein] + ATP = O-phospho-L-threonyl-[protein] + ADP + H(+)</text>
        <dbReference type="Rhea" id="RHEA:46608"/>
        <dbReference type="Rhea" id="RHEA-COMP:11060"/>
        <dbReference type="Rhea" id="RHEA-COMP:11605"/>
        <dbReference type="ChEBI" id="CHEBI:15378"/>
        <dbReference type="ChEBI" id="CHEBI:30013"/>
        <dbReference type="ChEBI" id="CHEBI:30616"/>
        <dbReference type="ChEBI" id="CHEBI:61977"/>
        <dbReference type="ChEBI" id="CHEBI:456216"/>
        <dbReference type="EC" id="2.7.11.1"/>
    </reaction>
</comment>
<evidence type="ECO:0000256" key="4">
    <source>
        <dbReference type="ARBA" id="ARBA00022729"/>
    </source>
</evidence>
<dbReference type="CDD" id="cd09272">
    <property type="entry name" value="RNase_HI_RT_Ty1"/>
    <property type="match status" value="1"/>
</dbReference>
<dbReference type="CDD" id="cd00054">
    <property type="entry name" value="EGF_CA"/>
    <property type="match status" value="1"/>
</dbReference>
<name>A0A9N7N7V7_STRHE</name>
<organism evidence="16 17">
    <name type="scientific">Striga hermonthica</name>
    <name type="common">Purple witchweed</name>
    <name type="synonym">Buchnera hermonthica</name>
    <dbReference type="NCBI Taxonomy" id="68872"/>
    <lineage>
        <taxon>Eukaryota</taxon>
        <taxon>Viridiplantae</taxon>
        <taxon>Streptophyta</taxon>
        <taxon>Embryophyta</taxon>
        <taxon>Tracheophyta</taxon>
        <taxon>Spermatophyta</taxon>
        <taxon>Magnoliopsida</taxon>
        <taxon>eudicotyledons</taxon>
        <taxon>Gunneridae</taxon>
        <taxon>Pentapetalae</taxon>
        <taxon>asterids</taxon>
        <taxon>lamiids</taxon>
        <taxon>Lamiales</taxon>
        <taxon>Orobanchaceae</taxon>
        <taxon>Buchnereae</taxon>
        <taxon>Striga</taxon>
    </lineage>
</organism>
<feature type="compositionally biased region" description="Basic and acidic residues" evidence="12">
    <location>
        <begin position="40"/>
        <end position="49"/>
    </location>
</feature>
<keyword evidence="6 16" id="KW-0418">Kinase</keyword>
<dbReference type="PANTHER" id="PTHR27002">
    <property type="entry name" value="RECEPTOR-LIKE SERINE/THREONINE-PROTEIN KINASE SD1-8"/>
    <property type="match status" value="1"/>
</dbReference>
<dbReference type="Gene3D" id="1.10.510.10">
    <property type="entry name" value="Transferase(Phosphotransferase) domain 1"/>
    <property type="match status" value="1"/>
</dbReference>
<comment type="caution">
    <text evidence="16">The sequence shown here is derived from an EMBL/GenBank/DDBJ whole genome shotgun (WGS) entry which is preliminary data.</text>
</comment>
<protein>
    <recommendedName>
        <fullName evidence="1">non-specific serine/threonine protein kinase</fullName>
        <ecNumber evidence="1">2.7.11.1</ecNumber>
    </recommendedName>
</protein>
<evidence type="ECO:0000256" key="2">
    <source>
        <dbReference type="ARBA" id="ARBA00022527"/>
    </source>
</evidence>
<dbReference type="PROSITE" id="PS00108">
    <property type="entry name" value="PROTEIN_KINASE_ST"/>
    <property type="match status" value="1"/>
</dbReference>
<comment type="catalytic activity">
    <reaction evidence="11">
        <text>L-seryl-[protein] + ATP = O-phospho-L-seryl-[protein] + ADP + H(+)</text>
        <dbReference type="Rhea" id="RHEA:17989"/>
        <dbReference type="Rhea" id="RHEA-COMP:9863"/>
        <dbReference type="Rhea" id="RHEA-COMP:11604"/>
        <dbReference type="ChEBI" id="CHEBI:15378"/>
        <dbReference type="ChEBI" id="CHEBI:29999"/>
        <dbReference type="ChEBI" id="CHEBI:30616"/>
        <dbReference type="ChEBI" id="CHEBI:83421"/>
        <dbReference type="ChEBI" id="CHEBI:456216"/>
        <dbReference type="EC" id="2.7.11.1"/>
    </reaction>
</comment>
<keyword evidence="4" id="KW-0732">Signal</keyword>
<dbReference type="FunFam" id="1.10.510.10:FF:000060">
    <property type="entry name" value="G-type lectin S-receptor-like serine/threonine-protein kinase"/>
    <property type="match status" value="1"/>
</dbReference>
<evidence type="ECO:0000256" key="1">
    <source>
        <dbReference type="ARBA" id="ARBA00012513"/>
    </source>
</evidence>
<keyword evidence="13" id="KW-1133">Transmembrane helix</keyword>
<dbReference type="Pfam" id="PF11883">
    <property type="entry name" value="DUF3403"/>
    <property type="match status" value="1"/>
</dbReference>
<feature type="domain" description="Apple" evidence="15">
    <location>
        <begin position="217"/>
        <end position="295"/>
    </location>
</feature>
<evidence type="ECO:0000256" key="11">
    <source>
        <dbReference type="ARBA" id="ARBA00048679"/>
    </source>
</evidence>
<dbReference type="PROSITE" id="PS50011">
    <property type="entry name" value="PROTEIN_KINASE_DOM"/>
    <property type="match status" value="1"/>
</dbReference>
<evidence type="ECO:0000256" key="13">
    <source>
        <dbReference type="SAM" id="Phobius"/>
    </source>
</evidence>
<dbReference type="AlphaFoldDB" id="A0A9N7N7V7"/>
<evidence type="ECO:0000256" key="6">
    <source>
        <dbReference type="ARBA" id="ARBA00022777"/>
    </source>
</evidence>
<keyword evidence="3" id="KW-0808">Transferase</keyword>
<dbReference type="SMART" id="SM00473">
    <property type="entry name" value="PAN_AP"/>
    <property type="match status" value="1"/>
</dbReference>
<dbReference type="GO" id="GO:0005524">
    <property type="term" value="F:ATP binding"/>
    <property type="evidence" value="ECO:0007669"/>
    <property type="project" value="UniProtKB-KW"/>
</dbReference>
<dbReference type="InterPro" id="IPR003609">
    <property type="entry name" value="Pan_app"/>
</dbReference>
<keyword evidence="8" id="KW-1015">Disulfide bond</keyword>
<evidence type="ECO:0000313" key="17">
    <source>
        <dbReference type="Proteomes" id="UP001153555"/>
    </source>
</evidence>
<keyword evidence="9" id="KW-0325">Glycoprotein</keyword>
<dbReference type="InterPro" id="IPR000719">
    <property type="entry name" value="Prot_kinase_dom"/>
</dbReference>
<feature type="domain" description="Protein kinase" evidence="14">
    <location>
        <begin position="358"/>
        <end position="646"/>
    </location>
</feature>
<dbReference type="CDD" id="cd01098">
    <property type="entry name" value="PAN_AP_plant"/>
    <property type="match status" value="1"/>
</dbReference>
<dbReference type="Proteomes" id="UP001153555">
    <property type="component" value="Unassembled WGS sequence"/>
</dbReference>
<feature type="transmembrane region" description="Helical" evidence="13">
    <location>
        <begin position="307"/>
        <end position="328"/>
    </location>
</feature>
<keyword evidence="17" id="KW-1185">Reference proteome</keyword>
<dbReference type="SUPFAM" id="SSF56112">
    <property type="entry name" value="Protein kinase-like (PK-like)"/>
    <property type="match status" value="1"/>
</dbReference>
<evidence type="ECO:0000313" key="16">
    <source>
        <dbReference type="EMBL" id="CAA0825140.1"/>
    </source>
</evidence>
<dbReference type="Pfam" id="PF08276">
    <property type="entry name" value="PAN_2"/>
    <property type="match status" value="1"/>
</dbReference>